<dbReference type="InterPro" id="IPR003439">
    <property type="entry name" value="ABC_transporter-like_ATP-bd"/>
</dbReference>
<proteinExistence type="predicted"/>
<dbReference type="CDD" id="cd03293">
    <property type="entry name" value="ABC_NrtD_SsuB_transporters"/>
    <property type="match status" value="1"/>
</dbReference>
<keyword evidence="1" id="KW-0813">Transport</keyword>
<dbReference type="EMBL" id="FNAB01000026">
    <property type="protein sequence ID" value="SDE66202.1"/>
    <property type="molecule type" value="Genomic_DNA"/>
</dbReference>
<organism evidence="5 6">
    <name type="scientific">Rhodococcus tukisamuensis</name>
    <dbReference type="NCBI Taxonomy" id="168276"/>
    <lineage>
        <taxon>Bacteria</taxon>
        <taxon>Bacillati</taxon>
        <taxon>Actinomycetota</taxon>
        <taxon>Actinomycetes</taxon>
        <taxon>Mycobacteriales</taxon>
        <taxon>Nocardiaceae</taxon>
        <taxon>Rhodococcus</taxon>
    </lineage>
</organism>
<dbReference type="InterPro" id="IPR003593">
    <property type="entry name" value="AAA+_ATPase"/>
</dbReference>
<feature type="domain" description="ABC transporter" evidence="4">
    <location>
        <begin position="18"/>
        <end position="249"/>
    </location>
</feature>
<dbReference type="InterPro" id="IPR027417">
    <property type="entry name" value="P-loop_NTPase"/>
</dbReference>
<evidence type="ECO:0000256" key="2">
    <source>
        <dbReference type="ARBA" id="ARBA00022741"/>
    </source>
</evidence>
<dbReference type="SMART" id="SM00382">
    <property type="entry name" value="AAA"/>
    <property type="match status" value="1"/>
</dbReference>
<dbReference type="Gene3D" id="3.40.50.300">
    <property type="entry name" value="P-loop containing nucleotide triphosphate hydrolases"/>
    <property type="match status" value="1"/>
</dbReference>
<dbReference type="PANTHER" id="PTHR42788">
    <property type="entry name" value="TAURINE IMPORT ATP-BINDING PROTEIN-RELATED"/>
    <property type="match status" value="1"/>
</dbReference>
<dbReference type="Proteomes" id="UP000199417">
    <property type="component" value="Unassembled WGS sequence"/>
</dbReference>
<reference evidence="5 6" key="1">
    <citation type="submission" date="2016-10" db="EMBL/GenBank/DDBJ databases">
        <authorList>
            <person name="de Groot N.N."/>
        </authorList>
    </citation>
    <scope>NUCLEOTIDE SEQUENCE [LARGE SCALE GENOMIC DNA]</scope>
    <source>
        <strain evidence="5 6">JCM 11308</strain>
    </source>
</reference>
<dbReference type="SUPFAM" id="SSF52540">
    <property type="entry name" value="P-loop containing nucleoside triphosphate hydrolases"/>
    <property type="match status" value="1"/>
</dbReference>
<evidence type="ECO:0000313" key="5">
    <source>
        <dbReference type="EMBL" id="SDE66202.1"/>
    </source>
</evidence>
<name>A0A1G7ERA9_9NOCA</name>
<evidence type="ECO:0000313" key="6">
    <source>
        <dbReference type="Proteomes" id="UP000199417"/>
    </source>
</evidence>
<dbReference type="InterPro" id="IPR017871">
    <property type="entry name" value="ABC_transporter-like_CS"/>
</dbReference>
<dbReference type="GO" id="GO:0016887">
    <property type="term" value="F:ATP hydrolysis activity"/>
    <property type="evidence" value="ECO:0007669"/>
    <property type="project" value="InterPro"/>
</dbReference>
<protein>
    <submittedName>
        <fullName evidence="5">NitT/TauT family transport system ATP-binding protein</fullName>
    </submittedName>
</protein>
<dbReference type="PROSITE" id="PS50893">
    <property type="entry name" value="ABC_TRANSPORTER_2"/>
    <property type="match status" value="1"/>
</dbReference>
<evidence type="ECO:0000259" key="4">
    <source>
        <dbReference type="PROSITE" id="PS50893"/>
    </source>
</evidence>
<gene>
    <name evidence="5" type="ORF">SAMN05444580_12621</name>
</gene>
<accession>A0A1G7ERA9</accession>
<dbReference type="InterPro" id="IPR050166">
    <property type="entry name" value="ABC_transporter_ATP-bind"/>
</dbReference>
<dbReference type="PANTHER" id="PTHR42788:SF13">
    <property type="entry name" value="ALIPHATIC SULFONATES IMPORT ATP-BINDING PROTEIN SSUB"/>
    <property type="match status" value="1"/>
</dbReference>
<dbReference type="STRING" id="168276.SAMN05444580_12621"/>
<dbReference type="AlphaFoldDB" id="A0A1G7ERA9"/>
<evidence type="ECO:0000256" key="3">
    <source>
        <dbReference type="ARBA" id="ARBA00022840"/>
    </source>
</evidence>
<dbReference type="GO" id="GO:0005524">
    <property type="term" value="F:ATP binding"/>
    <property type="evidence" value="ECO:0007669"/>
    <property type="project" value="UniProtKB-KW"/>
</dbReference>
<dbReference type="Pfam" id="PF00005">
    <property type="entry name" value="ABC_tran"/>
    <property type="match status" value="1"/>
</dbReference>
<keyword evidence="3 5" id="KW-0067">ATP-binding</keyword>
<sequence length="276" mass="31142">MTMLSTDSGTATARGLSVEFQDIHHSFIHGDRPVRALENFNLSIAPSEFVSIVGPSGCGKTTALSMTGGLVRPRTGSVRLDGQEVTASPEDVTFLFARDALLPWRTVRANVELGLEVRGMSRAERRERSDEWLHRVRLEEFADSDITHLSQGMRQRVAIARTLAQSPRVVLMDEPFAALDAQTRAIQQEEFLRLWEAERPTVIFVTHDLEEAILLSDRVLLMASRPGRVVADIRIDLERPRRQEMRISSEQFHGYYHQLADLLKDAVQAAEVERTK</sequence>
<dbReference type="PROSITE" id="PS00211">
    <property type="entry name" value="ABC_TRANSPORTER_1"/>
    <property type="match status" value="1"/>
</dbReference>
<keyword evidence="2" id="KW-0547">Nucleotide-binding</keyword>
<keyword evidence="6" id="KW-1185">Reference proteome</keyword>
<evidence type="ECO:0000256" key="1">
    <source>
        <dbReference type="ARBA" id="ARBA00022448"/>
    </source>
</evidence>